<reference evidence="5 6" key="1">
    <citation type="submission" date="2022-12" db="EMBL/GenBank/DDBJ databases">
        <title>Chitinophagaceae gen. sp. nov., a new member of the family Chitinophagaceae, isolated from soil in a chemical factory.</title>
        <authorList>
            <person name="Ke Z."/>
        </authorList>
    </citation>
    <scope>NUCLEOTIDE SEQUENCE [LARGE SCALE GENOMIC DNA]</scope>
    <source>
        <strain evidence="5 6">LY-5</strain>
    </source>
</reference>
<dbReference type="Pfam" id="PF12833">
    <property type="entry name" value="HTH_18"/>
    <property type="match status" value="1"/>
</dbReference>
<organism evidence="5 6">
    <name type="scientific">Polluticaenibacter yanchengensis</name>
    <dbReference type="NCBI Taxonomy" id="3014562"/>
    <lineage>
        <taxon>Bacteria</taxon>
        <taxon>Pseudomonadati</taxon>
        <taxon>Bacteroidota</taxon>
        <taxon>Chitinophagia</taxon>
        <taxon>Chitinophagales</taxon>
        <taxon>Chitinophagaceae</taxon>
        <taxon>Polluticaenibacter</taxon>
    </lineage>
</organism>
<keyword evidence="3" id="KW-0804">Transcription</keyword>
<evidence type="ECO:0000256" key="3">
    <source>
        <dbReference type="ARBA" id="ARBA00023163"/>
    </source>
</evidence>
<dbReference type="InterPro" id="IPR009057">
    <property type="entry name" value="Homeodomain-like_sf"/>
</dbReference>
<evidence type="ECO:0000313" key="6">
    <source>
        <dbReference type="Proteomes" id="UP001210231"/>
    </source>
</evidence>
<dbReference type="PROSITE" id="PS01124">
    <property type="entry name" value="HTH_ARAC_FAMILY_2"/>
    <property type="match status" value="1"/>
</dbReference>
<keyword evidence="6" id="KW-1185">Reference proteome</keyword>
<dbReference type="SMART" id="SM00342">
    <property type="entry name" value="HTH_ARAC"/>
    <property type="match status" value="1"/>
</dbReference>
<dbReference type="Proteomes" id="UP001210231">
    <property type="component" value="Unassembled WGS sequence"/>
</dbReference>
<dbReference type="PANTHER" id="PTHR43280">
    <property type="entry name" value="ARAC-FAMILY TRANSCRIPTIONAL REGULATOR"/>
    <property type="match status" value="1"/>
</dbReference>
<proteinExistence type="predicted"/>
<dbReference type="PANTHER" id="PTHR43280:SF32">
    <property type="entry name" value="TRANSCRIPTIONAL REGULATORY PROTEIN"/>
    <property type="match status" value="1"/>
</dbReference>
<dbReference type="EMBL" id="JAQGEF010000003">
    <property type="protein sequence ID" value="MDA3613873.1"/>
    <property type="molecule type" value="Genomic_DNA"/>
</dbReference>
<gene>
    <name evidence="5" type="ORF">O3P16_03575</name>
</gene>
<protein>
    <submittedName>
        <fullName evidence="5">AraC family transcriptional regulator</fullName>
    </submittedName>
</protein>
<dbReference type="InterPro" id="IPR018060">
    <property type="entry name" value="HTH_AraC"/>
</dbReference>
<name>A0ABT4UI60_9BACT</name>
<dbReference type="SUPFAM" id="SSF46689">
    <property type="entry name" value="Homeodomain-like"/>
    <property type="match status" value="1"/>
</dbReference>
<dbReference type="RefSeq" id="WP_407030203.1">
    <property type="nucleotide sequence ID" value="NZ_JAQGEF010000003.1"/>
</dbReference>
<evidence type="ECO:0000256" key="2">
    <source>
        <dbReference type="ARBA" id="ARBA00023125"/>
    </source>
</evidence>
<evidence type="ECO:0000256" key="1">
    <source>
        <dbReference type="ARBA" id="ARBA00023015"/>
    </source>
</evidence>
<sequence>MNDLTITNIRYEDLKKFPNHFDVQYVNAYFVVEDSNEDDYPLEINKSYRSDFFCLIIVRNGMVKYTVNDTQYAILKGGILFCNNTDTFSINEVTADYEAKYMYFTEELFVEAKMNFKSIHILQELKGLFNYPILKEHGLLEKFSFYVNQLEALNRADKKNVYAGDMIMHYVSLMMYEMELFINKSQVSRTPTTREEEIVTSFFILVGENYKANHNVQFYADKLFITRKYLSKVTNKLLFRTPREVISYALMIEAKVLLRNSNLSITDIVNELNFTDQAIFSKFFKKHAGVSPTQFRQRAFDN</sequence>
<keyword evidence="1" id="KW-0805">Transcription regulation</keyword>
<dbReference type="Gene3D" id="1.10.10.60">
    <property type="entry name" value="Homeodomain-like"/>
    <property type="match status" value="1"/>
</dbReference>
<evidence type="ECO:0000313" key="5">
    <source>
        <dbReference type="EMBL" id="MDA3613873.1"/>
    </source>
</evidence>
<comment type="caution">
    <text evidence="5">The sequence shown here is derived from an EMBL/GenBank/DDBJ whole genome shotgun (WGS) entry which is preliminary data.</text>
</comment>
<feature type="domain" description="HTH araC/xylS-type" evidence="4">
    <location>
        <begin position="200"/>
        <end position="298"/>
    </location>
</feature>
<evidence type="ECO:0000259" key="4">
    <source>
        <dbReference type="PROSITE" id="PS01124"/>
    </source>
</evidence>
<keyword evidence="2" id="KW-0238">DNA-binding</keyword>
<accession>A0ABT4UI60</accession>